<reference evidence="1" key="1">
    <citation type="submission" date="2022-11" db="EMBL/GenBank/DDBJ databases">
        <title>Chromosomal genome sequence assembly and mating type (MAT) locus characterization of the leprose asexual lichenized fungus Lepraria neglecta (Nyl.) Erichsen.</title>
        <authorList>
            <person name="Allen J.L."/>
            <person name="Pfeffer B."/>
        </authorList>
    </citation>
    <scope>NUCLEOTIDE SEQUENCE</scope>
    <source>
        <strain evidence="1">Allen 5258</strain>
    </source>
</reference>
<evidence type="ECO:0000313" key="1">
    <source>
        <dbReference type="EMBL" id="KAK3167608.1"/>
    </source>
</evidence>
<dbReference type="AlphaFoldDB" id="A0AAE0DHZ4"/>
<keyword evidence="2" id="KW-1185">Reference proteome</keyword>
<dbReference type="EMBL" id="JASNWA010000011">
    <property type="protein sequence ID" value="KAK3167608.1"/>
    <property type="molecule type" value="Genomic_DNA"/>
</dbReference>
<dbReference type="Gene3D" id="2.120.10.70">
    <property type="entry name" value="Fucose-specific lectin"/>
    <property type="match status" value="1"/>
</dbReference>
<gene>
    <name evidence="1" type="ORF">OEA41_010735</name>
</gene>
<comment type="caution">
    <text evidence="1">The sequence shown here is derived from an EMBL/GenBank/DDBJ whole genome shotgun (WGS) entry which is preliminary data.</text>
</comment>
<evidence type="ECO:0000313" key="2">
    <source>
        <dbReference type="Proteomes" id="UP001276659"/>
    </source>
</evidence>
<accession>A0AAE0DHZ4</accession>
<protein>
    <submittedName>
        <fullName evidence="1">Uncharacterized protein</fullName>
    </submittedName>
</protein>
<name>A0AAE0DHZ4_9LECA</name>
<sequence>MVVQFGEARDPRVCDFMLKINSLYYQGVDTKVHERVFKGNWSTGSTLPGLPLPGTSLAFVNRSTAEYQFIRGYYQEVSGSLQEYCWDGGWTIVTQKCTSSSSADTKSTRVSARRMAGLSLPRFTMTRLHMWGKLAACSFARDAGDIDVGVYYTGDLNAVNESVFRRGQWEEAGDPVPLGTTLTVKVG</sequence>
<dbReference type="Proteomes" id="UP001276659">
    <property type="component" value="Unassembled WGS sequence"/>
</dbReference>
<proteinExistence type="predicted"/>
<organism evidence="1 2">
    <name type="scientific">Lepraria neglecta</name>
    <dbReference type="NCBI Taxonomy" id="209136"/>
    <lineage>
        <taxon>Eukaryota</taxon>
        <taxon>Fungi</taxon>
        <taxon>Dikarya</taxon>
        <taxon>Ascomycota</taxon>
        <taxon>Pezizomycotina</taxon>
        <taxon>Lecanoromycetes</taxon>
        <taxon>OSLEUM clade</taxon>
        <taxon>Lecanoromycetidae</taxon>
        <taxon>Lecanorales</taxon>
        <taxon>Lecanorineae</taxon>
        <taxon>Stereocaulaceae</taxon>
        <taxon>Lepraria</taxon>
    </lineage>
</organism>